<feature type="domain" description="Trehalase-like N-terminal" evidence="2">
    <location>
        <begin position="22"/>
        <end position="163"/>
    </location>
</feature>
<sequence length="613" mass="66702">MDATSAMFGHDVGGTCHNPRVTTPIEDYAVLSNCRSAALVSSAGSVDWLCLPRYDSGSMFGALLGDESHGAWSLRPADPEATATRRYDGDTFVLVTRWETATGVADVYDAMPVDEGVEALIRRVVGVSGEVDFVSEVRLRFDYARAVPWVRQVGRGDEHAILAVAGPDAVTLRGPRLIAVDTAHRGRWTTVAGASVDSVLAWGPSWQDPPAPFNVEAALERTREWWAAWADRVQSAGTHAALVTRSLMVLRALTHSETGGIVAAATTSLPEAFGGSRNWDYRYVWLRDAALTLSAYIDHGYLDAAHRWRNWLLRAIAGDPADVQIMYGIAGERDLPEREISGLPGYGGAAPVRIGNGAVDQYQADVIGEVMVALEAARDAGVEETTFSWSLQRALLDQLAAEVDRPDLGIWEMRGDPHFFTHSRAMVWAAFDRGIRAVEEGGLDGDVETWRTLRDRVRAEIDARGVHAGGWFTQHFDTDEVDASLLVLPQVGFCAYDDPRMLATVARMEETLMPDGWLLRYRTTGVDGLTGDEHPFLACSFWLVGQYAHSGRRDEALALMQRLTAVANDLGLLSEEYDPTTGRQAGNTPQALSHLALVGAADALDATAPTRGD</sequence>
<dbReference type="PANTHER" id="PTHR31616:SF0">
    <property type="entry name" value="GLUCAN 1,4-ALPHA-GLUCOSIDASE"/>
    <property type="match status" value="1"/>
</dbReference>
<evidence type="ECO:0000313" key="3">
    <source>
        <dbReference type="EMBL" id="SDO80737.1"/>
    </source>
</evidence>
<dbReference type="Pfam" id="PF00723">
    <property type="entry name" value="Glyco_hydro_15"/>
    <property type="match status" value="1"/>
</dbReference>
<evidence type="ECO:0000259" key="2">
    <source>
        <dbReference type="Pfam" id="PF19291"/>
    </source>
</evidence>
<dbReference type="Proteomes" id="UP000186456">
    <property type="component" value="Unassembled WGS sequence"/>
</dbReference>
<dbReference type="GO" id="GO:0004553">
    <property type="term" value="F:hydrolase activity, hydrolyzing O-glycosyl compounds"/>
    <property type="evidence" value="ECO:0007669"/>
    <property type="project" value="UniProtKB-ARBA"/>
</dbReference>
<dbReference type="InterPro" id="IPR012341">
    <property type="entry name" value="6hp_glycosidase-like_sf"/>
</dbReference>
<name>A0A1H0MK35_MICTS</name>
<dbReference type="EMBL" id="FNJN01000002">
    <property type="protein sequence ID" value="SDO80737.1"/>
    <property type="molecule type" value="Genomic_DNA"/>
</dbReference>
<evidence type="ECO:0000313" key="4">
    <source>
        <dbReference type="Proteomes" id="UP000186456"/>
    </source>
</evidence>
<dbReference type="Pfam" id="PF19291">
    <property type="entry name" value="TREH_N"/>
    <property type="match status" value="1"/>
</dbReference>
<accession>A0A1H0MK35</accession>
<evidence type="ECO:0000259" key="1">
    <source>
        <dbReference type="Pfam" id="PF00723"/>
    </source>
</evidence>
<dbReference type="AlphaFoldDB" id="A0A1H0MK35"/>
<organism evidence="3 4">
    <name type="scientific">Microbacterium testaceum (strain StLB037)</name>
    <dbReference type="NCBI Taxonomy" id="979556"/>
    <lineage>
        <taxon>Bacteria</taxon>
        <taxon>Bacillati</taxon>
        <taxon>Actinomycetota</taxon>
        <taxon>Actinomycetes</taxon>
        <taxon>Micrococcales</taxon>
        <taxon>Microbacteriaceae</taxon>
        <taxon>Microbacterium</taxon>
    </lineage>
</organism>
<dbReference type="Gene3D" id="1.50.10.10">
    <property type="match status" value="1"/>
</dbReference>
<gene>
    <name evidence="3" type="ORF">SAMN04487788_1010</name>
</gene>
<dbReference type="InterPro" id="IPR045582">
    <property type="entry name" value="Trehalase-like_N"/>
</dbReference>
<protein>
    <submittedName>
        <fullName evidence="3">Glucoamylase (Glucan-1,4-alpha-glucosidase), GH15 family</fullName>
    </submittedName>
</protein>
<dbReference type="GO" id="GO:0005975">
    <property type="term" value="P:carbohydrate metabolic process"/>
    <property type="evidence" value="ECO:0007669"/>
    <property type="project" value="InterPro"/>
</dbReference>
<dbReference type="InterPro" id="IPR011613">
    <property type="entry name" value="GH15-like"/>
</dbReference>
<dbReference type="SUPFAM" id="SSF48208">
    <property type="entry name" value="Six-hairpin glycosidases"/>
    <property type="match status" value="1"/>
</dbReference>
<dbReference type="PANTHER" id="PTHR31616">
    <property type="entry name" value="TREHALASE"/>
    <property type="match status" value="1"/>
</dbReference>
<reference evidence="3 4" key="1">
    <citation type="submission" date="2016-10" db="EMBL/GenBank/DDBJ databases">
        <authorList>
            <person name="de Groot N.N."/>
        </authorList>
    </citation>
    <scope>NUCLEOTIDE SEQUENCE [LARGE SCALE GENOMIC DNA]</scope>
    <source>
        <strain evidence="3 4">StLB037</strain>
    </source>
</reference>
<feature type="domain" description="GH15-like" evidence="1">
    <location>
        <begin position="239"/>
        <end position="601"/>
    </location>
</feature>
<dbReference type="InterPro" id="IPR008928">
    <property type="entry name" value="6-hairpin_glycosidase_sf"/>
</dbReference>
<proteinExistence type="predicted"/>